<keyword evidence="5" id="KW-1133">Transmembrane helix</keyword>
<dbReference type="Proteomes" id="UP001231189">
    <property type="component" value="Unassembled WGS sequence"/>
</dbReference>
<keyword evidence="4" id="KW-0812">Transmembrane</keyword>
<comment type="similarity">
    <text evidence="2">Belongs to the auxin efflux carrier (TC 2.A.69.1) family.</text>
</comment>
<evidence type="ECO:0000313" key="9">
    <source>
        <dbReference type="Proteomes" id="UP001231189"/>
    </source>
</evidence>
<dbReference type="GO" id="GO:0005783">
    <property type="term" value="C:endoplasmic reticulum"/>
    <property type="evidence" value="ECO:0007669"/>
    <property type="project" value="TreeGrafter"/>
</dbReference>
<keyword evidence="9" id="KW-1185">Reference proteome</keyword>
<evidence type="ECO:0000256" key="3">
    <source>
        <dbReference type="ARBA" id="ARBA00022448"/>
    </source>
</evidence>
<sequence length="255" mass="27075">MEGRRCGVGLVWEAGRGCEEEEKSRGGNPREKLPVVRWHIETPSIIEGSVLIISRTGLGLRMFSMGQFMALQERIIACGPNLTMLSMVLRFIAGPAATAAAAAALGLRGDVLRATIIQAALPQSIAAFGFARVYGLHADVLGTAGVLPSTRRPLGCATVAVGAELFAHLASYWHQAHLDLNFNSVSTGDPGATNSTDPSLTISIGSVYPPFLGCSFSDDGRCNRRAAMQTSLVKDVLPQGFQWKITLHAISNLGT</sequence>
<dbReference type="InterPro" id="IPR004776">
    <property type="entry name" value="Mem_transp_PIN-like"/>
</dbReference>
<dbReference type="GO" id="GO:0005886">
    <property type="term" value="C:plasma membrane"/>
    <property type="evidence" value="ECO:0007669"/>
    <property type="project" value="TreeGrafter"/>
</dbReference>
<dbReference type="EMBL" id="JAUUTY010000005">
    <property type="protein sequence ID" value="KAK1632119.1"/>
    <property type="molecule type" value="Genomic_DNA"/>
</dbReference>
<evidence type="ECO:0000256" key="6">
    <source>
        <dbReference type="ARBA" id="ARBA00023136"/>
    </source>
</evidence>
<evidence type="ECO:0000256" key="7">
    <source>
        <dbReference type="ARBA" id="ARBA00023294"/>
    </source>
</evidence>
<dbReference type="PANTHER" id="PTHR31752">
    <property type="entry name" value="AUXIN EFFLUX CARRIER COMPONENT 1B-RELATED"/>
    <property type="match status" value="1"/>
</dbReference>
<keyword evidence="7" id="KW-0927">Auxin signaling pathway</keyword>
<organism evidence="8 9">
    <name type="scientific">Lolium multiflorum</name>
    <name type="common">Italian ryegrass</name>
    <name type="synonym">Lolium perenne subsp. multiflorum</name>
    <dbReference type="NCBI Taxonomy" id="4521"/>
    <lineage>
        <taxon>Eukaryota</taxon>
        <taxon>Viridiplantae</taxon>
        <taxon>Streptophyta</taxon>
        <taxon>Embryophyta</taxon>
        <taxon>Tracheophyta</taxon>
        <taxon>Spermatophyta</taxon>
        <taxon>Magnoliopsida</taxon>
        <taxon>Liliopsida</taxon>
        <taxon>Poales</taxon>
        <taxon>Poaceae</taxon>
        <taxon>BOP clade</taxon>
        <taxon>Pooideae</taxon>
        <taxon>Poodae</taxon>
        <taxon>Poeae</taxon>
        <taxon>Poeae Chloroplast Group 2 (Poeae type)</taxon>
        <taxon>Loliodinae</taxon>
        <taxon>Loliinae</taxon>
        <taxon>Lolium</taxon>
    </lineage>
</organism>
<name>A0AAD8W3A6_LOLMU</name>
<dbReference type="AlphaFoldDB" id="A0AAD8W3A6"/>
<keyword evidence="6" id="KW-0472">Membrane</keyword>
<dbReference type="Pfam" id="PF03547">
    <property type="entry name" value="Mem_trans"/>
    <property type="match status" value="1"/>
</dbReference>
<reference evidence="8" key="1">
    <citation type="submission" date="2023-07" db="EMBL/GenBank/DDBJ databases">
        <title>A chromosome-level genome assembly of Lolium multiflorum.</title>
        <authorList>
            <person name="Chen Y."/>
            <person name="Copetti D."/>
            <person name="Kolliker R."/>
            <person name="Studer B."/>
        </authorList>
    </citation>
    <scope>NUCLEOTIDE SEQUENCE</scope>
    <source>
        <strain evidence="8">02402/16</strain>
        <tissue evidence="8">Leaf</tissue>
    </source>
</reference>
<evidence type="ECO:0000256" key="4">
    <source>
        <dbReference type="ARBA" id="ARBA00022692"/>
    </source>
</evidence>
<dbReference type="GO" id="GO:0009926">
    <property type="term" value="P:auxin polar transport"/>
    <property type="evidence" value="ECO:0007669"/>
    <property type="project" value="TreeGrafter"/>
</dbReference>
<evidence type="ECO:0000256" key="5">
    <source>
        <dbReference type="ARBA" id="ARBA00022989"/>
    </source>
</evidence>
<evidence type="ECO:0000256" key="1">
    <source>
        <dbReference type="ARBA" id="ARBA00004141"/>
    </source>
</evidence>
<accession>A0AAD8W3A6</accession>
<dbReference type="GO" id="GO:0009734">
    <property type="term" value="P:auxin-activated signaling pathway"/>
    <property type="evidence" value="ECO:0007669"/>
    <property type="project" value="UniProtKB-KW"/>
</dbReference>
<comment type="subcellular location">
    <subcellularLocation>
        <location evidence="1">Membrane</location>
        <topology evidence="1">Multi-pass membrane protein</topology>
    </subcellularLocation>
</comment>
<proteinExistence type="inferred from homology"/>
<gene>
    <name evidence="8" type="ORF">QYE76_006434</name>
</gene>
<comment type="caution">
    <text evidence="8">The sequence shown here is derived from an EMBL/GenBank/DDBJ whole genome shotgun (WGS) entry which is preliminary data.</text>
</comment>
<protein>
    <submittedName>
        <fullName evidence="8">Uncharacterized protein</fullName>
    </submittedName>
</protein>
<evidence type="ECO:0000256" key="2">
    <source>
        <dbReference type="ARBA" id="ARBA00009177"/>
    </source>
</evidence>
<dbReference type="InterPro" id="IPR051107">
    <property type="entry name" value="Auxin_Efflux_Carrier"/>
</dbReference>
<keyword evidence="3" id="KW-0813">Transport</keyword>
<dbReference type="GO" id="GO:0010329">
    <property type="term" value="F:auxin efflux transmembrane transporter activity"/>
    <property type="evidence" value="ECO:0007669"/>
    <property type="project" value="TreeGrafter"/>
</dbReference>
<evidence type="ECO:0000313" key="8">
    <source>
        <dbReference type="EMBL" id="KAK1632119.1"/>
    </source>
</evidence>
<dbReference type="PANTHER" id="PTHR31752:SF15">
    <property type="entry name" value="AUXIN EFFLUX CARRIER COMPONENT 5B-RELATED"/>
    <property type="match status" value="1"/>
</dbReference>